<proteinExistence type="predicted"/>
<organism evidence="4 5">
    <name type="scientific">Candidatus Abawacabacteria bacterium RBG_16_42_10</name>
    <dbReference type="NCBI Taxonomy" id="1817814"/>
    <lineage>
        <taxon>Bacteria</taxon>
        <taxon>Candidatus Abawacaibacteriota</taxon>
    </lineage>
</organism>
<accession>A0A1F4XKE4</accession>
<comment type="caution">
    <text evidence="4">The sequence shown here is derived from an EMBL/GenBank/DDBJ whole genome shotgun (WGS) entry which is preliminary data.</text>
</comment>
<feature type="domain" description="DUF8173" evidence="3">
    <location>
        <begin position="220"/>
        <end position="358"/>
    </location>
</feature>
<gene>
    <name evidence="4" type="ORF">A2V81_02975</name>
</gene>
<protein>
    <recommendedName>
        <fullName evidence="3">DUF8173 domain-containing protein</fullName>
    </recommendedName>
</protein>
<evidence type="ECO:0000313" key="4">
    <source>
        <dbReference type="EMBL" id="OGC82088.1"/>
    </source>
</evidence>
<keyword evidence="1" id="KW-1133">Transmembrane helix</keyword>
<dbReference type="AlphaFoldDB" id="A0A1F4XKE4"/>
<dbReference type="Proteomes" id="UP000177614">
    <property type="component" value="Unassembled WGS sequence"/>
</dbReference>
<dbReference type="EMBL" id="MEWR01000011">
    <property type="protein sequence ID" value="OGC82088.1"/>
    <property type="molecule type" value="Genomic_DNA"/>
</dbReference>
<reference evidence="4 5" key="1">
    <citation type="journal article" date="2016" name="Nat. Commun.">
        <title>Thousands of microbial genomes shed light on interconnected biogeochemical processes in an aquifer system.</title>
        <authorList>
            <person name="Anantharaman K."/>
            <person name="Brown C.T."/>
            <person name="Hug L.A."/>
            <person name="Sharon I."/>
            <person name="Castelle C.J."/>
            <person name="Probst A.J."/>
            <person name="Thomas B.C."/>
            <person name="Singh A."/>
            <person name="Wilkins M.J."/>
            <person name="Karaoz U."/>
            <person name="Brodie E.L."/>
            <person name="Williams K.H."/>
            <person name="Hubbard S.S."/>
            <person name="Banfield J.F."/>
        </authorList>
    </citation>
    <scope>NUCLEOTIDE SEQUENCE [LARGE SCALE GENOMIC DNA]</scope>
</reference>
<evidence type="ECO:0000259" key="3">
    <source>
        <dbReference type="Pfam" id="PF26514"/>
    </source>
</evidence>
<keyword evidence="1" id="KW-0812">Transmembrane</keyword>
<dbReference type="InterPro" id="IPR058486">
    <property type="entry name" value="DUF8173"/>
</dbReference>
<evidence type="ECO:0000313" key="5">
    <source>
        <dbReference type="Proteomes" id="UP000177614"/>
    </source>
</evidence>
<name>A0A1F4XKE4_9BACT</name>
<feature type="transmembrane region" description="Helical" evidence="1">
    <location>
        <begin position="212"/>
        <end position="234"/>
    </location>
</feature>
<dbReference type="Pfam" id="PF26514">
    <property type="entry name" value="DUF8173"/>
    <property type="match status" value="1"/>
</dbReference>
<feature type="transmembrane region" description="Helical" evidence="1">
    <location>
        <begin position="324"/>
        <end position="357"/>
    </location>
</feature>
<keyword evidence="2" id="KW-0732">Signal</keyword>
<dbReference type="STRING" id="1817814.A2V81_02975"/>
<feature type="chain" id="PRO_5009515389" description="DUF8173 domain-containing protein" evidence="2">
    <location>
        <begin position="30"/>
        <end position="373"/>
    </location>
</feature>
<feature type="transmembrane region" description="Helical" evidence="1">
    <location>
        <begin position="255"/>
        <end position="275"/>
    </location>
</feature>
<evidence type="ECO:0000256" key="2">
    <source>
        <dbReference type="SAM" id="SignalP"/>
    </source>
</evidence>
<feature type="transmembrane region" description="Helical" evidence="1">
    <location>
        <begin position="281"/>
        <end position="303"/>
    </location>
</feature>
<sequence length="373" mass="40255">MFRRTLFRLSIICTLALSFSFVFVSSAQAAEIQTAEKYILDSNDIVPDNLIVAAGMIRINGQVEGDLIVAGGQVQISGLIAGDVIAAGGSIIIDETASVGKNLLLAGGQIMINGKINGNIKAFAGEVQINGPVDGNVVVTGGTFTLDNSISGSTRIEAEEINLENKASIAGDFKYSSPNKPNVMSSAKIHGKTIILPREEQNLRSPYSNPDFWIGKLLGSISYWILGLIVLALIPRALQRHVDNLGNKFWQSLGLGFVSLIAAVIGFFILAITIIGFPLALIGGAILLILLYVSKLLFAFYLMQKLSGIEFAKDHNKWSAAGMLFLSIVVIEFIGLLPVIGGFFSFVVILIGLGAHIMTKWQMYNEFYQKKLI</sequence>
<evidence type="ECO:0000256" key="1">
    <source>
        <dbReference type="SAM" id="Phobius"/>
    </source>
</evidence>
<keyword evidence="1" id="KW-0472">Membrane</keyword>
<feature type="signal peptide" evidence="2">
    <location>
        <begin position="1"/>
        <end position="29"/>
    </location>
</feature>